<dbReference type="Gene3D" id="3.90.1720.10">
    <property type="entry name" value="endopeptidase domain like (from Nostoc punctiforme)"/>
    <property type="match status" value="1"/>
</dbReference>
<keyword evidence="2" id="KW-0645">Protease</keyword>
<proteinExistence type="inferred from homology"/>
<dbReference type="SUPFAM" id="SSF54001">
    <property type="entry name" value="Cysteine proteinases"/>
    <property type="match status" value="1"/>
</dbReference>
<evidence type="ECO:0000256" key="3">
    <source>
        <dbReference type="ARBA" id="ARBA00022801"/>
    </source>
</evidence>
<dbReference type="RefSeq" id="WP_067454844.1">
    <property type="nucleotide sequence ID" value="NZ_LVVY01000077.1"/>
</dbReference>
<comment type="caution">
    <text evidence="6">The sequence shown here is derived from an EMBL/GenBank/DDBJ whole genome shotgun (WGS) entry which is preliminary data.</text>
</comment>
<keyword evidence="4" id="KW-0788">Thiol protease</keyword>
<keyword evidence="3" id="KW-0378">Hydrolase</keyword>
<sequence length="139" mass="15517">MTDFLRQLPLRFFEVPYEGSQIPAGDYGLGRGANCQRYAYAVLAYFGVVLPPFRSSDLWSDRVHTKKVEGGFEPLDLMLFGPNDSAYGAHVGLWTGQDGVLHLAKSVGVPAIWSLEQFAERPEYRRLIGAKRVRSLPGK</sequence>
<evidence type="ECO:0000256" key="4">
    <source>
        <dbReference type="ARBA" id="ARBA00022807"/>
    </source>
</evidence>
<dbReference type="STRING" id="1770058.A3840_08535"/>
<reference evidence="6 7" key="1">
    <citation type="submission" date="2016-03" db="EMBL/GenBank/DDBJ databases">
        <title>Genome sequencing of Devosia sp. S37.</title>
        <authorList>
            <person name="Mohd Nor M."/>
        </authorList>
    </citation>
    <scope>NUCLEOTIDE SEQUENCE [LARGE SCALE GENOMIC DNA]</scope>
    <source>
        <strain evidence="6 7">S37</strain>
    </source>
</reference>
<comment type="similarity">
    <text evidence="1">Belongs to the peptidase C40 family.</text>
</comment>
<accession>A0A178HZ82</accession>
<evidence type="ECO:0000259" key="5">
    <source>
        <dbReference type="PROSITE" id="PS51935"/>
    </source>
</evidence>
<dbReference type="Proteomes" id="UP000078389">
    <property type="component" value="Unassembled WGS sequence"/>
</dbReference>
<name>A0A178HZ82_9HYPH</name>
<feature type="domain" description="NlpC/P60" evidence="5">
    <location>
        <begin position="1"/>
        <end position="134"/>
    </location>
</feature>
<evidence type="ECO:0000313" key="6">
    <source>
        <dbReference type="EMBL" id="OAM77780.1"/>
    </source>
</evidence>
<evidence type="ECO:0000313" key="7">
    <source>
        <dbReference type="Proteomes" id="UP000078389"/>
    </source>
</evidence>
<dbReference type="PROSITE" id="PS51935">
    <property type="entry name" value="NLPC_P60"/>
    <property type="match status" value="1"/>
</dbReference>
<keyword evidence="7" id="KW-1185">Reference proteome</keyword>
<dbReference type="AlphaFoldDB" id="A0A178HZ82"/>
<dbReference type="GO" id="GO:0008234">
    <property type="term" value="F:cysteine-type peptidase activity"/>
    <property type="evidence" value="ECO:0007669"/>
    <property type="project" value="UniProtKB-KW"/>
</dbReference>
<dbReference type="InterPro" id="IPR038765">
    <property type="entry name" value="Papain-like_cys_pep_sf"/>
</dbReference>
<organism evidence="6 7">
    <name type="scientific">Devosia elaeis</name>
    <dbReference type="NCBI Taxonomy" id="1770058"/>
    <lineage>
        <taxon>Bacteria</taxon>
        <taxon>Pseudomonadati</taxon>
        <taxon>Pseudomonadota</taxon>
        <taxon>Alphaproteobacteria</taxon>
        <taxon>Hyphomicrobiales</taxon>
        <taxon>Devosiaceae</taxon>
        <taxon>Devosia</taxon>
    </lineage>
</organism>
<dbReference type="InterPro" id="IPR000064">
    <property type="entry name" value="NLP_P60_dom"/>
</dbReference>
<protein>
    <recommendedName>
        <fullName evidence="5">NlpC/P60 domain-containing protein</fullName>
    </recommendedName>
</protein>
<evidence type="ECO:0000256" key="1">
    <source>
        <dbReference type="ARBA" id="ARBA00007074"/>
    </source>
</evidence>
<dbReference type="GO" id="GO:0006508">
    <property type="term" value="P:proteolysis"/>
    <property type="evidence" value="ECO:0007669"/>
    <property type="project" value="UniProtKB-KW"/>
</dbReference>
<dbReference type="EMBL" id="LVVY01000077">
    <property type="protein sequence ID" value="OAM77780.1"/>
    <property type="molecule type" value="Genomic_DNA"/>
</dbReference>
<evidence type="ECO:0000256" key="2">
    <source>
        <dbReference type="ARBA" id="ARBA00022670"/>
    </source>
</evidence>
<gene>
    <name evidence="6" type="ORF">A3840_08535</name>
</gene>